<feature type="transmembrane region" description="Helical" evidence="10">
    <location>
        <begin position="327"/>
        <end position="345"/>
    </location>
</feature>
<keyword evidence="10" id="KW-0812">Transmembrane</keyword>
<feature type="domain" description="Histidine kinase" evidence="12">
    <location>
        <begin position="392"/>
        <end position="580"/>
    </location>
</feature>
<evidence type="ECO:0000259" key="12">
    <source>
        <dbReference type="PROSITE" id="PS50109"/>
    </source>
</evidence>
<keyword evidence="4" id="KW-0808">Transferase</keyword>
<dbReference type="InterPro" id="IPR050482">
    <property type="entry name" value="Sensor_HK_TwoCompSys"/>
</dbReference>
<evidence type="ECO:0000256" key="8">
    <source>
        <dbReference type="ARBA" id="ARBA00023012"/>
    </source>
</evidence>
<evidence type="ECO:0000256" key="10">
    <source>
        <dbReference type="SAM" id="Phobius"/>
    </source>
</evidence>
<dbReference type="PROSITE" id="PS50109">
    <property type="entry name" value="HIS_KIN"/>
    <property type="match status" value="1"/>
</dbReference>
<evidence type="ECO:0000256" key="11">
    <source>
        <dbReference type="SAM" id="SignalP"/>
    </source>
</evidence>
<dbReference type="Pfam" id="PF02518">
    <property type="entry name" value="HATPase_c"/>
    <property type="match status" value="1"/>
</dbReference>
<keyword evidence="6" id="KW-0418">Kinase</keyword>
<dbReference type="OrthoDB" id="9760839at2"/>
<organism evidence="13 14">
    <name type="scientific">Kordia periserrulae</name>
    <dbReference type="NCBI Taxonomy" id="701523"/>
    <lineage>
        <taxon>Bacteria</taxon>
        <taxon>Pseudomonadati</taxon>
        <taxon>Bacteroidota</taxon>
        <taxon>Flavobacteriia</taxon>
        <taxon>Flavobacteriales</taxon>
        <taxon>Flavobacteriaceae</taxon>
        <taxon>Kordia</taxon>
    </lineage>
</organism>
<dbReference type="InterPro" id="IPR019734">
    <property type="entry name" value="TPR_rpt"/>
</dbReference>
<dbReference type="InterPro" id="IPR011712">
    <property type="entry name" value="Sig_transdc_His_kin_sub3_dim/P"/>
</dbReference>
<evidence type="ECO:0000256" key="4">
    <source>
        <dbReference type="ARBA" id="ARBA00022679"/>
    </source>
</evidence>
<dbReference type="SMART" id="SM00028">
    <property type="entry name" value="TPR"/>
    <property type="match status" value="2"/>
</dbReference>
<dbReference type="SUPFAM" id="SSF55874">
    <property type="entry name" value="ATPase domain of HSP90 chaperone/DNA topoisomerase II/histidine kinase"/>
    <property type="match status" value="1"/>
</dbReference>
<evidence type="ECO:0000256" key="5">
    <source>
        <dbReference type="ARBA" id="ARBA00022741"/>
    </source>
</evidence>
<dbReference type="RefSeq" id="WP_108116264.1">
    <property type="nucleotide sequence ID" value="NZ_QBKT01000009.1"/>
</dbReference>
<dbReference type="GO" id="GO:0016020">
    <property type="term" value="C:membrane"/>
    <property type="evidence" value="ECO:0007669"/>
    <property type="project" value="InterPro"/>
</dbReference>
<evidence type="ECO:0000256" key="6">
    <source>
        <dbReference type="ARBA" id="ARBA00022777"/>
    </source>
</evidence>
<keyword evidence="5" id="KW-0547">Nucleotide-binding</keyword>
<dbReference type="InterPro" id="IPR011990">
    <property type="entry name" value="TPR-like_helical_dom_sf"/>
</dbReference>
<evidence type="ECO:0000256" key="9">
    <source>
        <dbReference type="SAM" id="Coils"/>
    </source>
</evidence>
<comment type="caution">
    <text evidence="13">The sequence shown here is derived from an EMBL/GenBank/DDBJ whole genome shotgun (WGS) entry which is preliminary data.</text>
</comment>
<evidence type="ECO:0000256" key="1">
    <source>
        <dbReference type="ARBA" id="ARBA00000085"/>
    </source>
</evidence>
<dbReference type="InterPro" id="IPR003594">
    <property type="entry name" value="HATPase_dom"/>
</dbReference>
<dbReference type="PANTHER" id="PTHR24421:SF10">
    <property type="entry name" value="NITRATE_NITRITE SENSOR PROTEIN NARQ"/>
    <property type="match status" value="1"/>
</dbReference>
<dbReference type="GO" id="GO:0005524">
    <property type="term" value="F:ATP binding"/>
    <property type="evidence" value="ECO:0007669"/>
    <property type="project" value="UniProtKB-KW"/>
</dbReference>
<dbReference type="Gene3D" id="1.20.5.1930">
    <property type="match status" value="1"/>
</dbReference>
<evidence type="ECO:0000313" key="14">
    <source>
        <dbReference type="Proteomes" id="UP000244090"/>
    </source>
</evidence>
<dbReference type="EMBL" id="QBKT01000009">
    <property type="protein sequence ID" value="PTX59543.1"/>
    <property type="molecule type" value="Genomic_DNA"/>
</dbReference>
<protein>
    <recommendedName>
        <fullName evidence="2">histidine kinase</fullName>
        <ecNumber evidence="2">2.7.13.3</ecNumber>
    </recommendedName>
</protein>
<dbReference type="Pfam" id="PF07730">
    <property type="entry name" value="HisKA_3"/>
    <property type="match status" value="1"/>
</dbReference>
<dbReference type="SMART" id="SM00387">
    <property type="entry name" value="HATPase_c"/>
    <property type="match status" value="1"/>
</dbReference>
<dbReference type="InterPro" id="IPR005467">
    <property type="entry name" value="His_kinase_dom"/>
</dbReference>
<dbReference type="EC" id="2.7.13.3" evidence="2"/>
<evidence type="ECO:0000256" key="2">
    <source>
        <dbReference type="ARBA" id="ARBA00012438"/>
    </source>
</evidence>
<keyword evidence="10" id="KW-1133">Transmembrane helix</keyword>
<dbReference type="CDD" id="cd16917">
    <property type="entry name" value="HATPase_UhpB-NarQ-NarX-like"/>
    <property type="match status" value="1"/>
</dbReference>
<dbReference type="SUPFAM" id="SSF48452">
    <property type="entry name" value="TPR-like"/>
    <property type="match status" value="1"/>
</dbReference>
<dbReference type="Gene3D" id="1.25.40.10">
    <property type="entry name" value="Tetratricopeptide repeat domain"/>
    <property type="match status" value="1"/>
</dbReference>
<keyword evidence="3" id="KW-0597">Phosphoprotein</keyword>
<dbReference type="GO" id="GO:0046983">
    <property type="term" value="F:protein dimerization activity"/>
    <property type="evidence" value="ECO:0007669"/>
    <property type="project" value="InterPro"/>
</dbReference>
<feature type="signal peptide" evidence="11">
    <location>
        <begin position="1"/>
        <end position="24"/>
    </location>
</feature>
<feature type="chain" id="PRO_5015483088" description="histidine kinase" evidence="11">
    <location>
        <begin position="25"/>
        <end position="580"/>
    </location>
</feature>
<sequence length="580" mass="66078">MKLLLHTKKLILPALLLVAGFCVSQNSLLDSLSDNFNKFSVEESRQLLKKIDTTELESYDKALWYFYSGLNYRKNDQHDLGFNDLLIAEKKFSSLDSLKEAADTNYELHILLSHQNDLEIDSKSYLNKYSEYAKSQKDTLKLARAYSRIASDYMNSDDFYNSKFYYEKTLEQLRLIKDTFRIAAVEMNVGTLYYSVKKDVDSALYFYEKTLPVFVDKQHSILISNNYNNQAKAYELKGEPKKAVLFLEKALSLVNESNKKTRLLYYDNIIRNLEKTKDYKKLISYYQKWKTLNDSINDIAQNINIADISEKYKTAELRANQAKTNTYLTIALALLALVIISAYLLQKNTRKKQLLAEQAKDLEAQKVENLLQEQELASIDAMIEGQEKERKRIAEDLHDDLGALMATINLHLENVGSENSPNALSKTKSLLAEAYDKIRNLSHVKNAGVIANEGLLVAVKNMASKISSANKIDIEVIAHGLENRLENSLELSLFRTIQELITNCIKHAEATKATIQLTQFENSLNIIVEDNGKGFDTHTIKEKGIGLNNIKKRIQHLEGTFTIDSTVGKGTTIILDIQIK</sequence>
<dbReference type="AlphaFoldDB" id="A0A2T6BU05"/>
<gene>
    <name evidence="13" type="ORF">C8N46_109132</name>
</gene>
<evidence type="ECO:0000256" key="3">
    <source>
        <dbReference type="ARBA" id="ARBA00022553"/>
    </source>
</evidence>
<dbReference type="Proteomes" id="UP000244090">
    <property type="component" value="Unassembled WGS sequence"/>
</dbReference>
<dbReference type="GO" id="GO:0000155">
    <property type="term" value="F:phosphorelay sensor kinase activity"/>
    <property type="evidence" value="ECO:0007669"/>
    <property type="project" value="InterPro"/>
</dbReference>
<keyword evidence="10" id="KW-0472">Membrane</keyword>
<dbReference type="Gene3D" id="3.30.565.10">
    <property type="entry name" value="Histidine kinase-like ATPase, C-terminal domain"/>
    <property type="match status" value="1"/>
</dbReference>
<keyword evidence="9" id="KW-0175">Coiled coil</keyword>
<dbReference type="InterPro" id="IPR036890">
    <property type="entry name" value="HATPase_C_sf"/>
</dbReference>
<keyword evidence="14" id="KW-1185">Reference proteome</keyword>
<dbReference type="PANTHER" id="PTHR24421">
    <property type="entry name" value="NITRATE/NITRITE SENSOR PROTEIN NARX-RELATED"/>
    <property type="match status" value="1"/>
</dbReference>
<name>A0A2T6BU05_9FLAO</name>
<keyword evidence="7" id="KW-0067">ATP-binding</keyword>
<keyword evidence="11" id="KW-0732">Signal</keyword>
<comment type="catalytic activity">
    <reaction evidence="1">
        <text>ATP + protein L-histidine = ADP + protein N-phospho-L-histidine.</text>
        <dbReference type="EC" id="2.7.13.3"/>
    </reaction>
</comment>
<proteinExistence type="predicted"/>
<evidence type="ECO:0000313" key="13">
    <source>
        <dbReference type="EMBL" id="PTX59543.1"/>
    </source>
</evidence>
<reference evidence="13 14" key="1">
    <citation type="submission" date="2018-04" db="EMBL/GenBank/DDBJ databases">
        <title>Genomic Encyclopedia of Archaeal and Bacterial Type Strains, Phase II (KMG-II): from individual species to whole genera.</title>
        <authorList>
            <person name="Goeker M."/>
        </authorList>
    </citation>
    <scope>NUCLEOTIDE SEQUENCE [LARGE SCALE GENOMIC DNA]</scope>
    <source>
        <strain evidence="13 14">DSM 25731</strain>
    </source>
</reference>
<feature type="coiled-coil region" evidence="9">
    <location>
        <begin position="305"/>
        <end position="365"/>
    </location>
</feature>
<accession>A0A2T6BU05</accession>
<evidence type="ECO:0000256" key="7">
    <source>
        <dbReference type="ARBA" id="ARBA00022840"/>
    </source>
</evidence>
<keyword evidence="8" id="KW-0902">Two-component regulatory system</keyword>